<organism evidence="6 7">
    <name type="scientific">Euplotes crassus</name>
    <dbReference type="NCBI Taxonomy" id="5936"/>
    <lineage>
        <taxon>Eukaryota</taxon>
        <taxon>Sar</taxon>
        <taxon>Alveolata</taxon>
        <taxon>Ciliophora</taxon>
        <taxon>Intramacronucleata</taxon>
        <taxon>Spirotrichea</taxon>
        <taxon>Hypotrichia</taxon>
        <taxon>Euplotida</taxon>
        <taxon>Euplotidae</taxon>
        <taxon>Moneuplotes</taxon>
    </lineage>
</organism>
<evidence type="ECO:0000313" key="7">
    <source>
        <dbReference type="Proteomes" id="UP001295684"/>
    </source>
</evidence>
<feature type="transmembrane region" description="Helical" evidence="5">
    <location>
        <begin position="328"/>
        <end position="351"/>
    </location>
</feature>
<feature type="transmembrane region" description="Helical" evidence="5">
    <location>
        <begin position="268"/>
        <end position="289"/>
    </location>
</feature>
<dbReference type="PANTHER" id="PTHR11040:SF140">
    <property type="entry name" value="ZRT (ZRT), IRT- (IRT-) LIKE PROTEIN TRANSPORTER"/>
    <property type="match status" value="1"/>
</dbReference>
<protein>
    <submittedName>
        <fullName evidence="6">Uncharacterized protein</fullName>
    </submittedName>
</protein>
<feature type="transmembrane region" description="Helical" evidence="5">
    <location>
        <begin position="363"/>
        <end position="380"/>
    </location>
</feature>
<evidence type="ECO:0000256" key="2">
    <source>
        <dbReference type="ARBA" id="ARBA00022692"/>
    </source>
</evidence>
<feature type="transmembrane region" description="Helical" evidence="5">
    <location>
        <begin position="93"/>
        <end position="110"/>
    </location>
</feature>
<evidence type="ECO:0000256" key="3">
    <source>
        <dbReference type="ARBA" id="ARBA00022989"/>
    </source>
</evidence>
<keyword evidence="2 5" id="KW-0812">Transmembrane</keyword>
<sequence length="381" mass="42154">MANSTLIGAKIAFIVVVYILAFVSGILPNVIPWCKKSTNILGIANAFSGGVFIAIALMHILPETSSGYNEYMQSPKELGQNADVDGEESGEPFPLPHTLAFVGYAFILLIDKVIFDTHSLIGDNHQGHVHDPAAELLAENVRAHLNEKLIPRDSHLDPACIRKAELLDEDIRAYLSRNDKFSVRMHYALKHPNSKKDRYSKSFTQELDKLEEPSSDLDRLLLNEEECKETKKSRCSCSLTPVVLMIALSTHAMFEGIATGLVDEVSQVWTYIIAIFLHKWAAAMSLGISMSRNFKDEKCTMYILILIFAFATPLGVLLGMIVEGSSEIAEIIFSSLAAGTFIYIACSEVIVEEFSIPKFKWPKMFAFLFGAGVIASLALLE</sequence>
<keyword evidence="7" id="KW-1185">Reference proteome</keyword>
<evidence type="ECO:0000256" key="5">
    <source>
        <dbReference type="SAM" id="Phobius"/>
    </source>
</evidence>
<dbReference type="GO" id="GO:0005385">
    <property type="term" value="F:zinc ion transmembrane transporter activity"/>
    <property type="evidence" value="ECO:0007669"/>
    <property type="project" value="TreeGrafter"/>
</dbReference>
<feature type="transmembrane region" description="Helical" evidence="5">
    <location>
        <begin position="242"/>
        <end position="262"/>
    </location>
</feature>
<feature type="transmembrane region" description="Helical" evidence="5">
    <location>
        <begin position="6"/>
        <end position="27"/>
    </location>
</feature>
<dbReference type="EMBL" id="CAMPGE010013561">
    <property type="protein sequence ID" value="CAI2372285.1"/>
    <property type="molecule type" value="Genomic_DNA"/>
</dbReference>
<dbReference type="AlphaFoldDB" id="A0AAD1UUR4"/>
<comment type="caution">
    <text evidence="6">The sequence shown here is derived from an EMBL/GenBank/DDBJ whole genome shotgun (WGS) entry which is preliminary data.</text>
</comment>
<keyword evidence="4 5" id="KW-0472">Membrane</keyword>
<dbReference type="PANTHER" id="PTHR11040">
    <property type="entry name" value="ZINC/IRON TRANSPORTER"/>
    <property type="match status" value="1"/>
</dbReference>
<gene>
    <name evidence="6" type="ORF">ECRASSUSDP1_LOCUS13614</name>
</gene>
<feature type="transmembrane region" description="Helical" evidence="5">
    <location>
        <begin position="39"/>
        <end position="61"/>
    </location>
</feature>
<feature type="transmembrane region" description="Helical" evidence="5">
    <location>
        <begin position="301"/>
        <end position="322"/>
    </location>
</feature>
<reference evidence="6" key="1">
    <citation type="submission" date="2023-07" db="EMBL/GenBank/DDBJ databases">
        <authorList>
            <consortium name="AG Swart"/>
            <person name="Singh M."/>
            <person name="Singh A."/>
            <person name="Seah K."/>
            <person name="Emmerich C."/>
        </authorList>
    </citation>
    <scope>NUCLEOTIDE SEQUENCE</scope>
    <source>
        <strain evidence="6">DP1</strain>
    </source>
</reference>
<dbReference type="GO" id="GO:0016020">
    <property type="term" value="C:membrane"/>
    <property type="evidence" value="ECO:0007669"/>
    <property type="project" value="UniProtKB-SubCell"/>
</dbReference>
<evidence type="ECO:0000256" key="4">
    <source>
        <dbReference type="ARBA" id="ARBA00023136"/>
    </source>
</evidence>
<name>A0AAD1UUR4_EUPCR</name>
<dbReference type="Proteomes" id="UP001295684">
    <property type="component" value="Unassembled WGS sequence"/>
</dbReference>
<evidence type="ECO:0000256" key="1">
    <source>
        <dbReference type="ARBA" id="ARBA00004141"/>
    </source>
</evidence>
<comment type="subcellular location">
    <subcellularLocation>
        <location evidence="1">Membrane</location>
        <topology evidence="1">Multi-pass membrane protein</topology>
    </subcellularLocation>
</comment>
<evidence type="ECO:0000313" key="6">
    <source>
        <dbReference type="EMBL" id="CAI2372285.1"/>
    </source>
</evidence>
<dbReference type="Pfam" id="PF02535">
    <property type="entry name" value="Zip"/>
    <property type="match status" value="1"/>
</dbReference>
<keyword evidence="3 5" id="KW-1133">Transmembrane helix</keyword>
<proteinExistence type="predicted"/>
<dbReference type="InterPro" id="IPR003689">
    <property type="entry name" value="ZIP"/>
</dbReference>
<accession>A0AAD1UUR4</accession>